<keyword evidence="7 11" id="KW-0694">RNA-binding</keyword>
<dbReference type="InterPro" id="IPR012677">
    <property type="entry name" value="Nucleotide-bd_a/b_plait_sf"/>
</dbReference>
<dbReference type="InterPro" id="IPR034229">
    <property type="entry name" value="eIF4H_RRM"/>
</dbReference>
<proteinExistence type="predicted"/>
<evidence type="ECO:0000256" key="3">
    <source>
        <dbReference type="ARBA" id="ARBA00022481"/>
    </source>
</evidence>
<sequence length="307" mass="32691">MFLNMAGRSGYDDVNPRDYGGGGGRRTLGGRPLPTEPPYKAYVGNLPSGIIQGDINRIFPDLAIKNVRLVMDRETDKFKGFCYVEFEYLEDLIKAIEMNGALNVDGQFIKIDVAEEKRNDRGGGFDRGRRDGGGGGRDGGRDGSRPGGGGGFRRDGGGGGGGGRGTYDHFDGLDRRAPRHQGGGIAHERERGGGGGAGGGGERWGDREGGRGSRGASEEPRPGDWGRMGGRAAAPAPRQPPARPRNFEDMPPSRPGSSDTSGRPKLKLEPRTVKEPVNSLASTSQTQSIFGGARPREERLKELKGSE</sequence>
<comment type="subcellular location">
    <subcellularLocation>
        <location evidence="1">Cytoplasm</location>
        <location evidence="1">Perinuclear region</location>
    </subcellularLocation>
</comment>
<dbReference type="Proteomes" id="UP001231518">
    <property type="component" value="Chromosome 21"/>
</dbReference>
<dbReference type="PANTHER" id="PTHR23236:SF11">
    <property type="entry name" value="EUKARYOTIC TRANSLATION INITIATION FACTOR 4H"/>
    <property type="match status" value="1"/>
</dbReference>
<dbReference type="GO" id="GO:0003723">
    <property type="term" value="F:RNA binding"/>
    <property type="evidence" value="ECO:0007669"/>
    <property type="project" value="UniProtKB-UniRule"/>
</dbReference>
<dbReference type="CDD" id="cd12401">
    <property type="entry name" value="RRM_eIF4H"/>
    <property type="match status" value="1"/>
</dbReference>
<dbReference type="PANTHER" id="PTHR23236">
    <property type="entry name" value="EUKARYOTIC TRANSLATION INITIATION FACTOR 4B/4H"/>
    <property type="match status" value="1"/>
</dbReference>
<evidence type="ECO:0000256" key="8">
    <source>
        <dbReference type="ARBA" id="ARBA00022917"/>
    </source>
</evidence>
<dbReference type="FunFam" id="3.30.70.330:FF:000414">
    <property type="entry name" value="Eukaryotic translation initiation factor 4H"/>
    <property type="match status" value="1"/>
</dbReference>
<gene>
    <name evidence="14" type="ORF">PYW07_008604</name>
</gene>
<evidence type="ECO:0000256" key="5">
    <source>
        <dbReference type="ARBA" id="ARBA00022540"/>
    </source>
</evidence>
<feature type="compositionally biased region" description="Polar residues" evidence="12">
    <location>
        <begin position="279"/>
        <end position="289"/>
    </location>
</feature>
<evidence type="ECO:0000256" key="1">
    <source>
        <dbReference type="ARBA" id="ARBA00004556"/>
    </source>
</evidence>
<dbReference type="InterPro" id="IPR000504">
    <property type="entry name" value="RRM_dom"/>
</dbReference>
<feature type="compositionally biased region" description="Gly residues" evidence="12">
    <location>
        <begin position="145"/>
        <end position="165"/>
    </location>
</feature>
<dbReference type="GO" id="GO:0048471">
    <property type="term" value="C:perinuclear region of cytoplasm"/>
    <property type="evidence" value="ECO:0007669"/>
    <property type="project" value="UniProtKB-SubCell"/>
</dbReference>
<evidence type="ECO:0000313" key="15">
    <source>
        <dbReference type="Proteomes" id="UP001231518"/>
    </source>
</evidence>
<accession>A0AAD8DP66</accession>
<feature type="compositionally biased region" description="Gly residues" evidence="12">
    <location>
        <begin position="193"/>
        <end position="202"/>
    </location>
</feature>
<evidence type="ECO:0000259" key="13">
    <source>
        <dbReference type="PROSITE" id="PS50102"/>
    </source>
</evidence>
<comment type="function">
    <text evidence="10">Stimulates the RNA helicase activity of EIF4A in the translation initiation complex. Binds weakly mRNA.</text>
</comment>
<feature type="compositionally biased region" description="Basic and acidic residues" evidence="12">
    <location>
        <begin position="203"/>
        <end position="224"/>
    </location>
</feature>
<evidence type="ECO:0000256" key="12">
    <source>
        <dbReference type="SAM" id="MobiDB-lite"/>
    </source>
</evidence>
<evidence type="ECO:0000256" key="9">
    <source>
        <dbReference type="ARBA" id="ARBA00022990"/>
    </source>
</evidence>
<keyword evidence="15" id="KW-1185">Reference proteome</keyword>
<reference evidence="14" key="1">
    <citation type="submission" date="2023-03" db="EMBL/GenBank/DDBJ databases">
        <title>Chromosome-level genomes of two armyworms, Mythimna separata and Mythimna loreyi, provide insights into the biosynthesis and reception of sex pheromones.</title>
        <authorList>
            <person name="Zhao H."/>
        </authorList>
    </citation>
    <scope>NUCLEOTIDE SEQUENCE</scope>
    <source>
        <strain evidence="14">BeijingLab</strain>
        <tissue evidence="14">Pupa</tissue>
    </source>
</reference>
<dbReference type="AlphaFoldDB" id="A0AAD8DP66"/>
<dbReference type="InterPro" id="IPR035979">
    <property type="entry name" value="RBD_domain_sf"/>
</dbReference>
<name>A0AAD8DP66_MYTSE</name>
<evidence type="ECO:0000256" key="6">
    <source>
        <dbReference type="ARBA" id="ARBA00022553"/>
    </source>
</evidence>
<evidence type="ECO:0000313" key="14">
    <source>
        <dbReference type="EMBL" id="KAJ8711362.1"/>
    </source>
</evidence>
<evidence type="ECO:0000256" key="10">
    <source>
        <dbReference type="ARBA" id="ARBA00025462"/>
    </source>
</evidence>
<evidence type="ECO:0000256" key="2">
    <source>
        <dbReference type="ARBA" id="ARBA00013856"/>
    </source>
</evidence>
<feature type="domain" description="RRM" evidence="13">
    <location>
        <begin position="39"/>
        <end position="116"/>
    </location>
</feature>
<keyword evidence="4" id="KW-0963">Cytoplasm</keyword>
<feature type="region of interest" description="Disordered" evidence="12">
    <location>
        <begin position="14"/>
        <end position="34"/>
    </location>
</feature>
<dbReference type="GO" id="GO:0003743">
    <property type="term" value="F:translation initiation factor activity"/>
    <property type="evidence" value="ECO:0007669"/>
    <property type="project" value="UniProtKB-KW"/>
</dbReference>
<dbReference type="Gene3D" id="3.30.70.330">
    <property type="match status" value="1"/>
</dbReference>
<evidence type="ECO:0000256" key="4">
    <source>
        <dbReference type="ARBA" id="ARBA00022490"/>
    </source>
</evidence>
<evidence type="ECO:0000256" key="7">
    <source>
        <dbReference type="ARBA" id="ARBA00022884"/>
    </source>
</evidence>
<dbReference type="Pfam" id="PF00076">
    <property type="entry name" value="RRM_1"/>
    <property type="match status" value="1"/>
</dbReference>
<protein>
    <recommendedName>
        <fullName evidence="2">Eukaryotic translation initiation factor 4H</fullName>
    </recommendedName>
</protein>
<dbReference type="EMBL" id="JARGEI010000022">
    <property type="protein sequence ID" value="KAJ8711362.1"/>
    <property type="molecule type" value="Genomic_DNA"/>
</dbReference>
<comment type="caution">
    <text evidence="14">The sequence shown here is derived from an EMBL/GenBank/DDBJ whole genome shotgun (WGS) entry which is preliminary data.</text>
</comment>
<keyword evidence="3" id="KW-0488">Methylation</keyword>
<keyword evidence="8" id="KW-0648">Protein biosynthesis</keyword>
<dbReference type="PROSITE" id="PS50102">
    <property type="entry name" value="RRM"/>
    <property type="match status" value="1"/>
</dbReference>
<feature type="compositionally biased region" description="Basic and acidic residues" evidence="12">
    <location>
        <begin position="118"/>
        <end position="144"/>
    </location>
</feature>
<feature type="compositionally biased region" description="Basic and acidic residues" evidence="12">
    <location>
        <begin position="166"/>
        <end position="176"/>
    </location>
</feature>
<keyword evidence="9" id="KW-0007">Acetylation</keyword>
<evidence type="ECO:0000256" key="11">
    <source>
        <dbReference type="PROSITE-ProRule" id="PRU00176"/>
    </source>
</evidence>
<organism evidence="14 15">
    <name type="scientific">Mythimna separata</name>
    <name type="common">Oriental armyworm</name>
    <name type="synonym">Pseudaletia separata</name>
    <dbReference type="NCBI Taxonomy" id="271217"/>
    <lineage>
        <taxon>Eukaryota</taxon>
        <taxon>Metazoa</taxon>
        <taxon>Ecdysozoa</taxon>
        <taxon>Arthropoda</taxon>
        <taxon>Hexapoda</taxon>
        <taxon>Insecta</taxon>
        <taxon>Pterygota</taxon>
        <taxon>Neoptera</taxon>
        <taxon>Endopterygota</taxon>
        <taxon>Lepidoptera</taxon>
        <taxon>Glossata</taxon>
        <taxon>Ditrysia</taxon>
        <taxon>Noctuoidea</taxon>
        <taxon>Noctuidae</taxon>
        <taxon>Noctuinae</taxon>
        <taxon>Hadenini</taxon>
        <taxon>Mythimna</taxon>
    </lineage>
</organism>
<keyword evidence="5" id="KW-0396">Initiation factor</keyword>
<dbReference type="SUPFAM" id="SSF54928">
    <property type="entry name" value="RNA-binding domain, RBD"/>
    <property type="match status" value="1"/>
</dbReference>
<feature type="region of interest" description="Disordered" evidence="12">
    <location>
        <begin position="118"/>
        <end position="307"/>
    </location>
</feature>
<feature type="compositionally biased region" description="Basic and acidic residues" evidence="12">
    <location>
        <begin position="294"/>
        <end position="307"/>
    </location>
</feature>
<keyword evidence="6" id="KW-0597">Phosphoprotein</keyword>
<dbReference type="SMART" id="SM00360">
    <property type="entry name" value="RRM"/>
    <property type="match status" value="1"/>
</dbReference>